<keyword evidence="2" id="KW-1185">Reference proteome</keyword>
<name>A0A0C2TS82_AMAMK</name>
<accession>A0A0C2TS82</accession>
<evidence type="ECO:0000313" key="1">
    <source>
        <dbReference type="EMBL" id="KIL70149.1"/>
    </source>
</evidence>
<dbReference type="EMBL" id="KN818224">
    <property type="protein sequence ID" value="KIL70149.1"/>
    <property type="molecule type" value="Genomic_DNA"/>
</dbReference>
<reference evidence="1 2" key="1">
    <citation type="submission" date="2014-04" db="EMBL/GenBank/DDBJ databases">
        <title>Evolutionary Origins and Diversification of the Mycorrhizal Mutualists.</title>
        <authorList>
            <consortium name="DOE Joint Genome Institute"/>
            <consortium name="Mycorrhizal Genomics Consortium"/>
            <person name="Kohler A."/>
            <person name="Kuo A."/>
            <person name="Nagy L.G."/>
            <person name="Floudas D."/>
            <person name="Copeland A."/>
            <person name="Barry K.W."/>
            <person name="Cichocki N."/>
            <person name="Veneault-Fourrey C."/>
            <person name="LaButti K."/>
            <person name="Lindquist E.A."/>
            <person name="Lipzen A."/>
            <person name="Lundell T."/>
            <person name="Morin E."/>
            <person name="Murat C."/>
            <person name="Riley R."/>
            <person name="Ohm R."/>
            <person name="Sun H."/>
            <person name="Tunlid A."/>
            <person name="Henrissat B."/>
            <person name="Grigoriev I.V."/>
            <person name="Hibbett D.S."/>
            <person name="Martin F."/>
        </authorList>
    </citation>
    <scope>NUCLEOTIDE SEQUENCE [LARGE SCALE GENOMIC DNA]</scope>
    <source>
        <strain evidence="1 2">Koide BX008</strain>
    </source>
</reference>
<dbReference type="InParanoid" id="A0A0C2TS82"/>
<dbReference type="Proteomes" id="UP000054549">
    <property type="component" value="Unassembled WGS sequence"/>
</dbReference>
<dbReference type="HOGENOM" id="CLU_3086735_0_0_1"/>
<gene>
    <name evidence="1" type="ORF">M378DRAFT_156210</name>
</gene>
<proteinExistence type="predicted"/>
<sequence length="52" mass="6167">MFATNYDRWWCVEHHLPQTRAFLLFHVQGLGVSAKIDTMPPCLILHRVDKHH</sequence>
<dbReference type="AlphaFoldDB" id="A0A0C2TS82"/>
<evidence type="ECO:0000313" key="2">
    <source>
        <dbReference type="Proteomes" id="UP000054549"/>
    </source>
</evidence>
<protein>
    <submittedName>
        <fullName evidence="1">Uncharacterized protein</fullName>
    </submittedName>
</protein>
<organism evidence="1 2">
    <name type="scientific">Amanita muscaria (strain Koide BX008)</name>
    <dbReference type="NCBI Taxonomy" id="946122"/>
    <lineage>
        <taxon>Eukaryota</taxon>
        <taxon>Fungi</taxon>
        <taxon>Dikarya</taxon>
        <taxon>Basidiomycota</taxon>
        <taxon>Agaricomycotina</taxon>
        <taxon>Agaricomycetes</taxon>
        <taxon>Agaricomycetidae</taxon>
        <taxon>Agaricales</taxon>
        <taxon>Pluteineae</taxon>
        <taxon>Amanitaceae</taxon>
        <taxon>Amanita</taxon>
    </lineage>
</organism>